<evidence type="ECO:0000259" key="12">
    <source>
        <dbReference type="Pfam" id="PF06574"/>
    </source>
</evidence>
<keyword evidence="10" id="KW-0067">ATP-binding</keyword>
<dbReference type="Pfam" id="PF06574">
    <property type="entry name" value="FAD_syn"/>
    <property type="match status" value="1"/>
</dbReference>
<keyword evidence="7 13" id="KW-0548">Nucleotidyltransferase</keyword>
<comment type="similarity">
    <text evidence="2">Belongs to the RibF family.</text>
</comment>
<dbReference type="GO" id="GO:0016779">
    <property type="term" value="F:nucleotidyltransferase activity"/>
    <property type="evidence" value="ECO:0007669"/>
    <property type="project" value="UniProtKB-KW"/>
</dbReference>
<dbReference type="InterPro" id="IPR014729">
    <property type="entry name" value="Rossmann-like_a/b/a_fold"/>
</dbReference>
<evidence type="ECO:0000313" key="13">
    <source>
        <dbReference type="EMBL" id="MBP2258597.1"/>
    </source>
</evidence>
<keyword evidence="9" id="KW-0274">FAD</keyword>
<evidence type="ECO:0000256" key="2">
    <source>
        <dbReference type="ARBA" id="ARBA00010214"/>
    </source>
</evidence>
<evidence type="ECO:0000256" key="7">
    <source>
        <dbReference type="ARBA" id="ARBA00022695"/>
    </source>
</evidence>
<evidence type="ECO:0000256" key="8">
    <source>
        <dbReference type="ARBA" id="ARBA00022741"/>
    </source>
</evidence>
<accession>A0ABS4SAR3</accession>
<evidence type="ECO:0000256" key="4">
    <source>
        <dbReference type="ARBA" id="ARBA00022630"/>
    </source>
</evidence>
<dbReference type="InterPro" id="IPR015864">
    <property type="entry name" value="FAD_synthase"/>
</dbReference>
<dbReference type="RefSeq" id="WP_226371489.1">
    <property type="nucleotide sequence ID" value="NZ_JAGIKX010000030.1"/>
</dbReference>
<dbReference type="SUPFAM" id="SSF52374">
    <property type="entry name" value="Nucleotidylyl transferase"/>
    <property type="match status" value="1"/>
</dbReference>
<name>A0ABS4SAR3_9BACI</name>
<feature type="domain" description="FAD synthetase" evidence="12">
    <location>
        <begin position="11"/>
        <end position="155"/>
    </location>
</feature>
<dbReference type="CDD" id="cd02064">
    <property type="entry name" value="FAD_synthetase_N"/>
    <property type="match status" value="1"/>
</dbReference>
<keyword evidence="13" id="KW-0418">Kinase</keyword>
<dbReference type="EMBL" id="JAGIKX010000030">
    <property type="protein sequence ID" value="MBP2258597.1"/>
    <property type="molecule type" value="Genomic_DNA"/>
</dbReference>
<comment type="caution">
    <text evidence="13">The sequence shown here is derived from an EMBL/GenBank/DDBJ whole genome shotgun (WGS) entry which is preliminary data.</text>
</comment>
<dbReference type="GO" id="GO:0016301">
    <property type="term" value="F:kinase activity"/>
    <property type="evidence" value="ECO:0007669"/>
    <property type="project" value="UniProtKB-KW"/>
</dbReference>
<dbReference type="InterPro" id="IPR023468">
    <property type="entry name" value="Riboflavin_kinase"/>
</dbReference>
<dbReference type="PANTHER" id="PTHR22749:SF6">
    <property type="entry name" value="RIBOFLAVIN KINASE"/>
    <property type="match status" value="1"/>
</dbReference>
<evidence type="ECO:0000256" key="9">
    <source>
        <dbReference type="ARBA" id="ARBA00022827"/>
    </source>
</evidence>
<comment type="pathway">
    <text evidence="1">Cofactor biosynthesis; FAD biosynthesis; FAD from FMN: step 1/1.</text>
</comment>
<protein>
    <recommendedName>
        <fullName evidence="3">FAD synthase</fullName>
        <ecNumber evidence="3">2.7.7.2</ecNumber>
    </recommendedName>
</protein>
<dbReference type="PANTHER" id="PTHR22749">
    <property type="entry name" value="RIBOFLAVIN KINASE/FMN ADENYLYLTRANSFERASE"/>
    <property type="match status" value="1"/>
</dbReference>
<reference evidence="13 14" key="1">
    <citation type="submission" date="2021-03" db="EMBL/GenBank/DDBJ databases">
        <title>Genomic Encyclopedia of Type Strains, Phase IV (KMG-IV): sequencing the most valuable type-strain genomes for metagenomic binning, comparative biology and taxonomic classification.</title>
        <authorList>
            <person name="Goeker M."/>
        </authorList>
    </citation>
    <scope>NUCLEOTIDE SEQUENCE [LARGE SCALE GENOMIC DNA]</scope>
    <source>
        <strain evidence="13 14">DSM 25790</strain>
    </source>
</reference>
<sequence>MNVFQENELTLEASIVSIGAFDGMHRGHQALITKAAERARRLNIPSVVYTFNPPPRAHFQNHIMLTSVEEKIKIIKELGIDYIIVANFNDSYAARSVYAFIDELEDIGTQEIWVGKDFHFGKGKSGNVHLLSEYFNTCTLPFVTCDKGETISSTRIRNLIHKNDWFQAYHLLGRNKLEKIK</sequence>
<keyword evidence="4" id="KW-0285">Flavoprotein</keyword>
<evidence type="ECO:0000256" key="1">
    <source>
        <dbReference type="ARBA" id="ARBA00004726"/>
    </source>
</evidence>
<comment type="catalytic activity">
    <reaction evidence="11">
        <text>FMN + ATP + H(+) = FAD + diphosphate</text>
        <dbReference type="Rhea" id="RHEA:17237"/>
        <dbReference type="ChEBI" id="CHEBI:15378"/>
        <dbReference type="ChEBI" id="CHEBI:30616"/>
        <dbReference type="ChEBI" id="CHEBI:33019"/>
        <dbReference type="ChEBI" id="CHEBI:57692"/>
        <dbReference type="ChEBI" id="CHEBI:58210"/>
        <dbReference type="EC" id="2.7.7.2"/>
    </reaction>
</comment>
<keyword evidence="6" id="KW-0808">Transferase</keyword>
<evidence type="ECO:0000256" key="10">
    <source>
        <dbReference type="ARBA" id="ARBA00022840"/>
    </source>
</evidence>
<proteinExistence type="inferred from homology"/>
<evidence type="ECO:0000256" key="5">
    <source>
        <dbReference type="ARBA" id="ARBA00022643"/>
    </source>
</evidence>
<organism evidence="13 14">
    <name type="scientific">Virgibacillus alimentarius</name>
    <dbReference type="NCBI Taxonomy" id="698769"/>
    <lineage>
        <taxon>Bacteria</taxon>
        <taxon>Bacillati</taxon>
        <taxon>Bacillota</taxon>
        <taxon>Bacilli</taxon>
        <taxon>Bacillales</taxon>
        <taxon>Bacillaceae</taxon>
        <taxon>Virgibacillus</taxon>
    </lineage>
</organism>
<dbReference type="Gene3D" id="3.40.50.620">
    <property type="entry name" value="HUPs"/>
    <property type="match status" value="1"/>
</dbReference>
<evidence type="ECO:0000256" key="3">
    <source>
        <dbReference type="ARBA" id="ARBA00012393"/>
    </source>
</evidence>
<evidence type="ECO:0000256" key="11">
    <source>
        <dbReference type="ARBA" id="ARBA00049494"/>
    </source>
</evidence>
<dbReference type="Proteomes" id="UP001519294">
    <property type="component" value="Unassembled WGS sequence"/>
</dbReference>
<keyword evidence="14" id="KW-1185">Reference proteome</keyword>
<keyword evidence="5" id="KW-0288">FMN</keyword>
<dbReference type="EC" id="2.7.7.2" evidence="3"/>
<evidence type="ECO:0000256" key="6">
    <source>
        <dbReference type="ARBA" id="ARBA00022679"/>
    </source>
</evidence>
<evidence type="ECO:0000313" key="14">
    <source>
        <dbReference type="Proteomes" id="UP001519294"/>
    </source>
</evidence>
<gene>
    <name evidence="13" type="ORF">J2Z81_002580</name>
</gene>
<keyword evidence="8" id="KW-0547">Nucleotide-binding</keyword>